<comment type="caution">
    <text evidence="2">The sequence shown here is derived from an EMBL/GenBank/DDBJ whole genome shotgun (WGS) entry which is preliminary data.</text>
</comment>
<evidence type="ECO:0000313" key="3">
    <source>
        <dbReference type="Proteomes" id="UP000215506"/>
    </source>
</evidence>
<dbReference type="EMBL" id="NGAF01000001">
    <property type="protein sequence ID" value="OXR47096.1"/>
    <property type="molecule type" value="Genomic_DNA"/>
</dbReference>
<dbReference type="AlphaFoldDB" id="A0A231HEA2"/>
<evidence type="ECO:0000313" key="2">
    <source>
        <dbReference type="EMBL" id="OXR47096.1"/>
    </source>
</evidence>
<name>A0A231HEA2_9NOCA</name>
<feature type="compositionally biased region" description="Basic and acidic residues" evidence="1">
    <location>
        <begin position="60"/>
        <end position="76"/>
    </location>
</feature>
<evidence type="ECO:0000256" key="1">
    <source>
        <dbReference type="SAM" id="MobiDB-lite"/>
    </source>
</evidence>
<feature type="region of interest" description="Disordered" evidence="1">
    <location>
        <begin position="55"/>
        <end position="76"/>
    </location>
</feature>
<dbReference type="Proteomes" id="UP000215506">
    <property type="component" value="Unassembled WGS sequence"/>
</dbReference>
<sequence length="76" mass="8670">MSKTGRTNPRRADREAKRRKASSRGERKITVRSEKRTPPDLYKLSRAVIAIALAEADADADTKRARGKREEDHHDN</sequence>
<proteinExistence type="predicted"/>
<organism evidence="2 3">
    <name type="scientific">Nocardia cerradoensis</name>
    <dbReference type="NCBI Taxonomy" id="85688"/>
    <lineage>
        <taxon>Bacteria</taxon>
        <taxon>Bacillati</taxon>
        <taxon>Actinomycetota</taxon>
        <taxon>Actinomycetes</taxon>
        <taxon>Mycobacteriales</taxon>
        <taxon>Nocardiaceae</taxon>
        <taxon>Nocardia</taxon>
    </lineage>
</organism>
<gene>
    <name evidence="2" type="ORF">B7C42_00218</name>
</gene>
<protein>
    <submittedName>
        <fullName evidence="2">Uncharacterized protein</fullName>
    </submittedName>
</protein>
<feature type="region of interest" description="Disordered" evidence="1">
    <location>
        <begin position="1"/>
        <end position="39"/>
    </location>
</feature>
<dbReference type="RefSeq" id="WP_143859864.1">
    <property type="nucleotide sequence ID" value="NZ_NGAF01000001.1"/>
</dbReference>
<feature type="compositionally biased region" description="Basic and acidic residues" evidence="1">
    <location>
        <begin position="23"/>
        <end position="38"/>
    </location>
</feature>
<keyword evidence="3" id="KW-1185">Reference proteome</keyword>
<accession>A0A231HEA2</accession>
<reference evidence="2 3" key="1">
    <citation type="submission" date="2017-07" db="EMBL/GenBank/DDBJ databases">
        <title>First draft Genome Sequence of Nocardia cerradoensis isolated from human infection.</title>
        <authorList>
            <person name="Carrasco G."/>
        </authorList>
    </citation>
    <scope>NUCLEOTIDE SEQUENCE [LARGE SCALE GENOMIC DNA]</scope>
    <source>
        <strain evidence="2 3">CNM20130759</strain>
    </source>
</reference>